<accession>A0A0E9XJ88</accession>
<protein>
    <submittedName>
        <fullName evidence="2">Uncharacterized protein</fullName>
    </submittedName>
</protein>
<keyword evidence="1" id="KW-1133">Transmembrane helix</keyword>
<dbReference type="EMBL" id="GBXM01006834">
    <property type="protein sequence ID" value="JAI01744.1"/>
    <property type="molecule type" value="Transcribed_RNA"/>
</dbReference>
<feature type="transmembrane region" description="Helical" evidence="1">
    <location>
        <begin position="20"/>
        <end position="42"/>
    </location>
</feature>
<sequence>MLHRDSQLMYCKSAFWESQLYIIQIIMLQMLFFQKGFHTIYFKYLEHSILNITTIQNV</sequence>
<evidence type="ECO:0000313" key="2">
    <source>
        <dbReference type="EMBL" id="JAI01744.1"/>
    </source>
</evidence>
<reference evidence="2" key="2">
    <citation type="journal article" date="2015" name="Fish Shellfish Immunol.">
        <title>Early steps in the European eel (Anguilla anguilla)-Vibrio vulnificus interaction in the gills: Role of the RtxA13 toxin.</title>
        <authorList>
            <person name="Callol A."/>
            <person name="Pajuelo D."/>
            <person name="Ebbesson L."/>
            <person name="Teles M."/>
            <person name="MacKenzie S."/>
            <person name="Amaro C."/>
        </authorList>
    </citation>
    <scope>NUCLEOTIDE SEQUENCE</scope>
</reference>
<evidence type="ECO:0000256" key="1">
    <source>
        <dbReference type="SAM" id="Phobius"/>
    </source>
</evidence>
<keyword evidence="1" id="KW-0472">Membrane</keyword>
<name>A0A0E9XJ88_ANGAN</name>
<reference evidence="2" key="1">
    <citation type="submission" date="2014-11" db="EMBL/GenBank/DDBJ databases">
        <authorList>
            <person name="Amaro Gonzalez C."/>
        </authorList>
    </citation>
    <scope>NUCLEOTIDE SEQUENCE</scope>
</reference>
<organism evidence="2">
    <name type="scientific">Anguilla anguilla</name>
    <name type="common">European freshwater eel</name>
    <name type="synonym">Muraena anguilla</name>
    <dbReference type="NCBI Taxonomy" id="7936"/>
    <lineage>
        <taxon>Eukaryota</taxon>
        <taxon>Metazoa</taxon>
        <taxon>Chordata</taxon>
        <taxon>Craniata</taxon>
        <taxon>Vertebrata</taxon>
        <taxon>Euteleostomi</taxon>
        <taxon>Actinopterygii</taxon>
        <taxon>Neopterygii</taxon>
        <taxon>Teleostei</taxon>
        <taxon>Anguilliformes</taxon>
        <taxon>Anguillidae</taxon>
        <taxon>Anguilla</taxon>
    </lineage>
</organism>
<proteinExistence type="predicted"/>
<dbReference type="AlphaFoldDB" id="A0A0E9XJ88"/>
<keyword evidence="1" id="KW-0812">Transmembrane</keyword>